<dbReference type="CDD" id="cd07940">
    <property type="entry name" value="DRE_TIM_IPMS"/>
    <property type="match status" value="1"/>
</dbReference>
<evidence type="ECO:0000256" key="4">
    <source>
        <dbReference type="ARBA" id="ARBA00022430"/>
    </source>
</evidence>
<name>A0A381S2R2_9ZZZZ</name>
<dbReference type="InterPro" id="IPR000891">
    <property type="entry name" value="PYR_CT"/>
</dbReference>
<keyword evidence="8" id="KW-0100">Branched-chain amino acid biosynthesis</keyword>
<dbReference type="HAMAP" id="MF_01025">
    <property type="entry name" value="LeuA_type1"/>
    <property type="match status" value="1"/>
</dbReference>
<dbReference type="Gene3D" id="1.10.238.260">
    <property type="match status" value="1"/>
</dbReference>
<protein>
    <recommendedName>
        <fullName evidence="3">2-isopropylmalate synthase</fullName>
        <ecNumber evidence="3">2.3.3.13</ecNumber>
    </recommendedName>
</protein>
<feature type="domain" description="Pyruvate carboxyltransferase" evidence="9">
    <location>
        <begin position="6"/>
        <end position="268"/>
    </location>
</feature>
<evidence type="ECO:0000256" key="1">
    <source>
        <dbReference type="ARBA" id="ARBA00004689"/>
    </source>
</evidence>
<dbReference type="PROSITE" id="PS00816">
    <property type="entry name" value="AIPM_HOMOCIT_SYNTH_2"/>
    <property type="match status" value="1"/>
</dbReference>
<dbReference type="PROSITE" id="PS00815">
    <property type="entry name" value="AIPM_HOMOCIT_SYNTH_1"/>
    <property type="match status" value="1"/>
</dbReference>
<evidence type="ECO:0000256" key="7">
    <source>
        <dbReference type="ARBA" id="ARBA00022723"/>
    </source>
</evidence>
<dbReference type="InterPro" id="IPR036230">
    <property type="entry name" value="LeuA_allosteric_dom_sf"/>
</dbReference>
<dbReference type="SMART" id="SM00917">
    <property type="entry name" value="LeuA_dimer"/>
    <property type="match status" value="1"/>
</dbReference>
<dbReference type="PANTHER" id="PTHR10277:SF9">
    <property type="entry name" value="2-ISOPROPYLMALATE SYNTHASE 1, CHLOROPLASTIC-RELATED"/>
    <property type="match status" value="1"/>
</dbReference>
<sequence>MDKNTVKIFDTTLRDGEQAPGCSMTLREKLRISKALSDLNVDIIEAGFPAASPGDFNAVKTIADENRGPIICGLARCHPEDIEKAYKAIKGAENHRIHVFVATSAIHREYKLKMAKEEIIKSAVNSITHARELVEDIEFSPEDASRTELSFLAEVVEAAIEAGASTVNIPDTVGYTVPSEFKKLFEYLKKNVKGIDDITLSVHCHDDLGMSVANSLTAARSGARQIECTINGIGERAGNCSLEEVVMAIKTRSEFFNLKTNIKTNRLYPTARLVAGITGMNIPRNKAIVGENAFSHEAGIHQHGMLQHSSTYEIMRPDDVGISQSNLVLGKHSGRHAFRERVTDLGFDIDEFETNRAFNEFKKLADLKKDMYDGDIEAIIMNVDSSSSGPWVLKSMQVTSGTEQSASAKITLIDENSNEKTVKSNASGPIEAAFKALETATNIQLTLKKFDLHSATTGDDAQGEVIITTEFEGRSYRGHGVSIDIVEAGSRAYLEVINRILRRQRSGVKSTSKKKIKKSANII</sequence>
<dbReference type="InterPro" id="IPR002034">
    <property type="entry name" value="AIPM/Hcit_synth_CS"/>
</dbReference>
<organism evidence="10">
    <name type="scientific">marine metagenome</name>
    <dbReference type="NCBI Taxonomy" id="408172"/>
    <lineage>
        <taxon>unclassified sequences</taxon>
        <taxon>metagenomes</taxon>
        <taxon>ecological metagenomes</taxon>
    </lineage>
</organism>
<comment type="similarity">
    <text evidence="2">Belongs to the alpha-IPM synthase/homocitrate synthase family. LeuA type 1 subfamily.</text>
</comment>
<dbReference type="NCBIfam" id="NF002086">
    <property type="entry name" value="PRK00915.1-3"/>
    <property type="match status" value="1"/>
</dbReference>
<keyword evidence="5" id="KW-0028">Amino-acid biosynthesis</keyword>
<proteinExistence type="inferred from homology"/>
<dbReference type="GO" id="GO:0046872">
    <property type="term" value="F:metal ion binding"/>
    <property type="evidence" value="ECO:0007669"/>
    <property type="project" value="UniProtKB-KW"/>
</dbReference>
<dbReference type="Pfam" id="PF00682">
    <property type="entry name" value="HMGL-like"/>
    <property type="match status" value="1"/>
</dbReference>
<dbReference type="AlphaFoldDB" id="A0A381S2R2"/>
<dbReference type="FunFam" id="3.20.20.70:FF:000010">
    <property type="entry name" value="2-isopropylmalate synthase"/>
    <property type="match status" value="1"/>
</dbReference>
<evidence type="ECO:0000256" key="8">
    <source>
        <dbReference type="ARBA" id="ARBA00023304"/>
    </source>
</evidence>
<evidence type="ECO:0000256" key="3">
    <source>
        <dbReference type="ARBA" id="ARBA00012973"/>
    </source>
</evidence>
<evidence type="ECO:0000256" key="6">
    <source>
        <dbReference type="ARBA" id="ARBA00022679"/>
    </source>
</evidence>
<dbReference type="InterPro" id="IPR013785">
    <property type="entry name" value="Aldolase_TIM"/>
</dbReference>
<dbReference type="NCBIfam" id="TIGR00973">
    <property type="entry name" value="leuA_bact"/>
    <property type="match status" value="1"/>
</dbReference>
<evidence type="ECO:0000256" key="5">
    <source>
        <dbReference type="ARBA" id="ARBA00022605"/>
    </source>
</evidence>
<keyword evidence="6" id="KW-0808">Transferase</keyword>
<keyword evidence="7" id="KW-0479">Metal-binding</keyword>
<reference evidence="10" key="1">
    <citation type="submission" date="2018-05" db="EMBL/GenBank/DDBJ databases">
        <authorList>
            <person name="Lanie J.A."/>
            <person name="Ng W.-L."/>
            <person name="Kazmierczak K.M."/>
            <person name="Andrzejewski T.M."/>
            <person name="Davidsen T.M."/>
            <person name="Wayne K.J."/>
            <person name="Tettelin H."/>
            <person name="Glass J.I."/>
            <person name="Rusch D."/>
            <person name="Podicherti R."/>
            <person name="Tsui H.-C.T."/>
            <person name="Winkler M.E."/>
        </authorList>
    </citation>
    <scope>NUCLEOTIDE SEQUENCE</scope>
</reference>
<dbReference type="SUPFAM" id="SSF110921">
    <property type="entry name" value="2-isopropylmalate synthase LeuA, allosteric (dimerisation) domain"/>
    <property type="match status" value="1"/>
</dbReference>
<dbReference type="InterPro" id="IPR005671">
    <property type="entry name" value="LeuA_bact_synth"/>
</dbReference>
<dbReference type="SUPFAM" id="SSF51569">
    <property type="entry name" value="Aldolase"/>
    <property type="match status" value="1"/>
</dbReference>
<dbReference type="PROSITE" id="PS50991">
    <property type="entry name" value="PYR_CT"/>
    <property type="match status" value="1"/>
</dbReference>
<keyword evidence="4" id="KW-0432">Leucine biosynthesis</keyword>
<dbReference type="Pfam" id="PF08502">
    <property type="entry name" value="LeuA_dimer"/>
    <property type="match status" value="1"/>
</dbReference>
<dbReference type="InterPro" id="IPR013709">
    <property type="entry name" value="2-isopropylmalate_synth_dimer"/>
</dbReference>
<evidence type="ECO:0000259" key="9">
    <source>
        <dbReference type="PROSITE" id="PS50991"/>
    </source>
</evidence>
<dbReference type="EMBL" id="UINC01002324">
    <property type="protein sequence ID" value="SUZ95433.1"/>
    <property type="molecule type" value="Genomic_DNA"/>
</dbReference>
<dbReference type="Pfam" id="PF22617">
    <property type="entry name" value="HCS_D2"/>
    <property type="match status" value="1"/>
</dbReference>
<dbReference type="FunFam" id="1.10.238.260:FF:000001">
    <property type="entry name" value="2-isopropylmalate synthase"/>
    <property type="match status" value="1"/>
</dbReference>
<dbReference type="InterPro" id="IPR050073">
    <property type="entry name" value="2-IPM_HCS-like"/>
</dbReference>
<dbReference type="GO" id="GO:0009098">
    <property type="term" value="P:L-leucine biosynthetic process"/>
    <property type="evidence" value="ECO:0007669"/>
    <property type="project" value="UniProtKB-UniPathway"/>
</dbReference>
<dbReference type="PANTHER" id="PTHR10277">
    <property type="entry name" value="HOMOCITRATE SYNTHASE-RELATED"/>
    <property type="match status" value="1"/>
</dbReference>
<gene>
    <name evidence="10" type="ORF">METZ01_LOCUS48287</name>
</gene>
<accession>A0A381S2R2</accession>
<evidence type="ECO:0000313" key="10">
    <source>
        <dbReference type="EMBL" id="SUZ95433.1"/>
    </source>
</evidence>
<dbReference type="UniPathway" id="UPA00048">
    <property type="reaction ID" value="UER00070"/>
</dbReference>
<dbReference type="Gene3D" id="3.30.160.270">
    <property type="match status" value="1"/>
</dbReference>
<dbReference type="InterPro" id="IPR054691">
    <property type="entry name" value="LeuA/HCS_post-cat"/>
</dbReference>
<evidence type="ECO:0000256" key="2">
    <source>
        <dbReference type="ARBA" id="ARBA00009396"/>
    </source>
</evidence>
<dbReference type="EC" id="2.3.3.13" evidence="3"/>
<dbReference type="GO" id="GO:0003852">
    <property type="term" value="F:2-isopropylmalate synthase activity"/>
    <property type="evidence" value="ECO:0007669"/>
    <property type="project" value="UniProtKB-EC"/>
</dbReference>
<comment type="pathway">
    <text evidence="1">Amino-acid biosynthesis; L-leucine biosynthesis; L-leucine from 3-methyl-2-oxobutanoate: step 1/4.</text>
</comment>
<dbReference type="Gene3D" id="3.20.20.70">
    <property type="entry name" value="Aldolase class I"/>
    <property type="match status" value="1"/>
</dbReference>